<keyword evidence="5 6" id="KW-0342">GTP-binding</keyword>
<accession>A0A835WB00</accession>
<evidence type="ECO:0000256" key="6">
    <source>
        <dbReference type="RuleBase" id="RU365059"/>
    </source>
</evidence>
<dbReference type="AlphaFoldDB" id="A0A835WB00"/>
<evidence type="ECO:0000313" key="8">
    <source>
        <dbReference type="EMBL" id="KAG2444046.1"/>
    </source>
</evidence>
<keyword evidence="3 6" id="KW-0547">Nucleotide-binding</keyword>
<comment type="function">
    <text evidence="6">Small GTPase required for proper nuclear import of RNA polymerase II and III (RNAPII and RNAPIII). May act at an RNAP assembly step prior to nuclear import.</text>
</comment>
<evidence type="ECO:0000256" key="1">
    <source>
        <dbReference type="ARBA" id="ARBA00005290"/>
    </source>
</evidence>
<organism evidence="8 9">
    <name type="scientific">Chlamydomonas schloesseri</name>
    <dbReference type="NCBI Taxonomy" id="2026947"/>
    <lineage>
        <taxon>Eukaryota</taxon>
        <taxon>Viridiplantae</taxon>
        <taxon>Chlorophyta</taxon>
        <taxon>core chlorophytes</taxon>
        <taxon>Chlorophyceae</taxon>
        <taxon>CS clade</taxon>
        <taxon>Chlamydomonadales</taxon>
        <taxon>Chlamydomonadaceae</taxon>
        <taxon>Chlamydomonas</taxon>
    </lineage>
</organism>
<dbReference type="GO" id="GO:0003924">
    <property type="term" value="F:GTPase activity"/>
    <property type="evidence" value="ECO:0007669"/>
    <property type="project" value="TreeGrafter"/>
</dbReference>
<feature type="compositionally biased region" description="Acidic residues" evidence="7">
    <location>
        <begin position="264"/>
        <end position="284"/>
    </location>
</feature>
<evidence type="ECO:0000256" key="7">
    <source>
        <dbReference type="SAM" id="MobiDB-lite"/>
    </source>
</evidence>
<dbReference type="Proteomes" id="UP000613740">
    <property type="component" value="Unassembled WGS sequence"/>
</dbReference>
<dbReference type="Pfam" id="PF03029">
    <property type="entry name" value="ATP_bind_1"/>
    <property type="match status" value="1"/>
</dbReference>
<reference evidence="8" key="1">
    <citation type="journal article" date="2020" name="bioRxiv">
        <title>Comparative genomics of Chlamydomonas.</title>
        <authorList>
            <person name="Craig R.J."/>
            <person name="Hasan A.R."/>
            <person name="Ness R.W."/>
            <person name="Keightley P.D."/>
        </authorList>
    </citation>
    <scope>NUCLEOTIDE SEQUENCE</scope>
    <source>
        <strain evidence="8">CCAP 11/173</strain>
    </source>
</reference>
<evidence type="ECO:0000313" key="9">
    <source>
        <dbReference type="Proteomes" id="UP000613740"/>
    </source>
</evidence>
<dbReference type="EMBL" id="JAEHOD010000030">
    <property type="protein sequence ID" value="KAG2444046.1"/>
    <property type="molecule type" value="Genomic_DNA"/>
</dbReference>
<dbReference type="InterPro" id="IPR004130">
    <property type="entry name" value="Gpn"/>
</dbReference>
<dbReference type="OrthoDB" id="5839at2759"/>
<keyword evidence="9" id="KW-1185">Reference proteome</keyword>
<evidence type="ECO:0000256" key="2">
    <source>
        <dbReference type="ARBA" id="ARBA00014587"/>
    </source>
</evidence>
<dbReference type="SUPFAM" id="SSF52540">
    <property type="entry name" value="P-loop containing nucleoside triphosphate hydrolases"/>
    <property type="match status" value="1"/>
</dbReference>
<evidence type="ECO:0000256" key="3">
    <source>
        <dbReference type="ARBA" id="ARBA00022741"/>
    </source>
</evidence>
<dbReference type="FunFam" id="3.40.50.300:FF:000552">
    <property type="entry name" value="GPN-loop GTPase 3"/>
    <property type="match status" value="1"/>
</dbReference>
<feature type="region of interest" description="Disordered" evidence="7">
    <location>
        <begin position="253"/>
        <end position="284"/>
    </location>
</feature>
<dbReference type="InterPro" id="IPR027417">
    <property type="entry name" value="P-loop_NTPase"/>
</dbReference>
<gene>
    <name evidence="8" type="ORF">HYH02_009244</name>
</gene>
<dbReference type="Gene3D" id="3.40.50.300">
    <property type="entry name" value="P-loop containing nucleotide triphosphate hydrolases"/>
    <property type="match status" value="1"/>
</dbReference>
<evidence type="ECO:0000256" key="5">
    <source>
        <dbReference type="ARBA" id="ARBA00023134"/>
    </source>
</evidence>
<comment type="caution">
    <text evidence="8">The sequence shown here is derived from an EMBL/GenBank/DDBJ whole genome shotgun (WGS) entry which is preliminary data.</text>
</comment>
<dbReference type="PANTHER" id="PTHR21231">
    <property type="entry name" value="XPA-BINDING PROTEIN 1-RELATED"/>
    <property type="match status" value="1"/>
</dbReference>
<evidence type="ECO:0000256" key="4">
    <source>
        <dbReference type="ARBA" id="ARBA00022801"/>
    </source>
</evidence>
<name>A0A835WB00_9CHLO</name>
<dbReference type="CDD" id="cd17872">
    <property type="entry name" value="GPN3"/>
    <property type="match status" value="1"/>
</dbReference>
<comment type="similarity">
    <text evidence="1 6">Belongs to the GPN-loop GTPase family.</text>
</comment>
<comment type="subunit">
    <text evidence="6">Binds to RNA polymerase II (RNAPII).</text>
</comment>
<dbReference type="InterPro" id="IPR030228">
    <property type="entry name" value="Gpn3"/>
</dbReference>
<dbReference type="PANTHER" id="PTHR21231:SF7">
    <property type="entry name" value="GPN-LOOP GTPASE 3"/>
    <property type="match status" value="1"/>
</dbReference>
<dbReference type="GO" id="GO:0005525">
    <property type="term" value="F:GTP binding"/>
    <property type="evidence" value="ECO:0007669"/>
    <property type="project" value="UniProtKB-KW"/>
</dbReference>
<proteinExistence type="inferred from homology"/>
<protein>
    <recommendedName>
        <fullName evidence="2 6">GPN-loop GTPase 3</fullName>
    </recommendedName>
</protein>
<keyword evidence="4 6" id="KW-0378">Hydrolase</keyword>
<sequence>MGKYAQIVIGPAGCGKSTYCHTLYEHCQAIKRSVHCINLDPAAEAFQYPVSFDIRDLVSLEDVVEELGLGPNGGLLYCMEYLEDNLQEWLGEQLEGYGDDDYLVFDCPGQIELYNHLSVFRSFVDFLKNDGWSVCVVYCLDAHFITDIAKFMAGALQALAAMVKLELPHVNVLTKVDLLEDKRHLDDFLFPDAALLLPQLAASTGPRFRALNGAMGQLLEEFSLVSFLPLDITDEDSIADILGQIDIAIQYGEDAEPRIREDEYGGEEEGGGDGDGDGDGGDDI</sequence>